<proteinExistence type="predicted"/>
<dbReference type="Proteomes" id="UP001610334">
    <property type="component" value="Unassembled WGS sequence"/>
</dbReference>
<dbReference type="PANTHER" id="PTHR38886:SF1">
    <property type="entry name" value="NACHT-NTPASE AND P-LOOP NTPASES N-TERMINAL DOMAIN-CONTAINING PROTEIN"/>
    <property type="match status" value="1"/>
</dbReference>
<organism evidence="1 2">
    <name type="scientific">Aspergillus granulosus</name>
    <dbReference type="NCBI Taxonomy" id="176169"/>
    <lineage>
        <taxon>Eukaryota</taxon>
        <taxon>Fungi</taxon>
        <taxon>Dikarya</taxon>
        <taxon>Ascomycota</taxon>
        <taxon>Pezizomycotina</taxon>
        <taxon>Eurotiomycetes</taxon>
        <taxon>Eurotiomycetidae</taxon>
        <taxon>Eurotiales</taxon>
        <taxon>Aspergillaceae</taxon>
        <taxon>Aspergillus</taxon>
        <taxon>Aspergillus subgen. Nidulantes</taxon>
    </lineage>
</organism>
<evidence type="ECO:0000313" key="1">
    <source>
        <dbReference type="EMBL" id="KAL2811862.1"/>
    </source>
</evidence>
<comment type="caution">
    <text evidence="1">The sequence shown here is derived from an EMBL/GenBank/DDBJ whole genome shotgun (WGS) entry which is preliminary data.</text>
</comment>
<name>A0ABR4H8X7_9EURO</name>
<keyword evidence="2" id="KW-1185">Reference proteome</keyword>
<sequence>MSFGWSVGDLFQGAAIVWAIYESFGNRERSAKVEFAAFQTEFGLIKSALERLRDVAANCPGEDLSLGNEYAQTLERCASFIKRHQTLALENGTSSVKGKARRPSLQERVSSAWDKVSWPFEREEAERLRSQLERYVQIAIFKVTASTSDRTRKMAVDNLEILKAVKAMSVQVSTILRRCLPDGTPDDTALDSRYLARLQQRNLPTLLDPLPGLNSIPEDGVLSESDSQAALHRIKEITDRLGHLASRLDTIGRQPTPSPERRPLKRIQTSDSIGSDTTVGAPVVDLLNRIGDEVRDALNKVGYEYPVVPGQHKVSPHGSGPSSKALNDAAEDWEQFREWLQFQVVHSPEVQTGHDVPLLEPWQRHSPSPEPKYPPMTLFDPSPPNHSYLRACSPSRLPLSNDRGVEMSRTSSIDSNYPGSPLSIDSGWDRRSSIQSLPLTQHPVQVLFLDRKGAKHLHPPLRCQVVAHIKQRTNEPEVIEGTDTKNGFKITHCLYREHPSDREETSMIPYVSHSRHGQTFSKTPFCIRFMGSHRIQLERPGKEKKKWAISPIYVCQDKEDFDMFQNTLLGRRVIFRGDVTRIHSNTGDYCSLDTVRVIQDRLTNTTSILYFSTRKDSPRALSHFVDLPVSSLSTPKITGKNAVKIPLLAAQRDGFGLIPRRNSVESTMTSISQKSGNSIFSVASTAVSESEWKKEKWLQFDFENSQGAPVENCF</sequence>
<dbReference type="PANTHER" id="PTHR38886">
    <property type="entry name" value="SESA DOMAIN-CONTAINING PROTEIN"/>
    <property type="match status" value="1"/>
</dbReference>
<dbReference type="EMBL" id="JBFXLT010000053">
    <property type="protein sequence ID" value="KAL2811862.1"/>
    <property type="molecule type" value="Genomic_DNA"/>
</dbReference>
<evidence type="ECO:0000313" key="2">
    <source>
        <dbReference type="Proteomes" id="UP001610334"/>
    </source>
</evidence>
<gene>
    <name evidence="1" type="ORF">BJX63DRAFT_422095</name>
</gene>
<reference evidence="1 2" key="1">
    <citation type="submission" date="2024-07" db="EMBL/GenBank/DDBJ databases">
        <title>Section-level genome sequencing and comparative genomics of Aspergillus sections Usti and Cavernicolus.</title>
        <authorList>
            <consortium name="Lawrence Berkeley National Laboratory"/>
            <person name="Nybo J.L."/>
            <person name="Vesth T.C."/>
            <person name="Theobald S."/>
            <person name="Frisvad J.C."/>
            <person name="Larsen T.O."/>
            <person name="Kjaerboelling I."/>
            <person name="Rothschild-Mancinelli K."/>
            <person name="Lyhne E.K."/>
            <person name="Kogle M.E."/>
            <person name="Barry K."/>
            <person name="Clum A."/>
            <person name="Na H."/>
            <person name="Ledsgaard L."/>
            <person name="Lin J."/>
            <person name="Lipzen A."/>
            <person name="Kuo A."/>
            <person name="Riley R."/>
            <person name="Mondo S."/>
            <person name="Labutti K."/>
            <person name="Haridas S."/>
            <person name="Pangalinan J."/>
            <person name="Salamov A.A."/>
            <person name="Simmons B.A."/>
            <person name="Magnuson J.K."/>
            <person name="Chen J."/>
            <person name="Drula E."/>
            <person name="Henrissat B."/>
            <person name="Wiebenga A."/>
            <person name="Lubbers R.J."/>
            <person name="Gomes A.C."/>
            <person name="Makela M.R."/>
            <person name="Stajich J."/>
            <person name="Grigoriev I.V."/>
            <person name="Mortensen U.H."/>
            <person name="De Vries R.P."/>
            <person name="Baker S.E."/>
            <person name="Andersen M.R."/>
        </authorList>
    </citation>
    <scope>NUCLEOTIDE SEQUENCE [LARGE SCALE GENOMIC DNA]</scope>
    <source>
        <strain evidence="1 2">CBS 588.65</strain>
    </source>
</reference>
<protein>
    <recommendedName>
        <fullName evidence="3">Fungal N-terminal domain-containing protein</fullName>
    </recommendedName>
</protein>
<evidence type="ECO:0008006" key="3">
    <source>
        <dbReference type="Google" id="ProtNLM"/>
    </source>
</evidence>
<accession>A0ABR4H8X7</accession>